<proteinExistence type="inferred from homology"/>
<evidence type="ECO:0000256" key="9">
    <source>
        <dbReference type="HAMAP-Rule" id="MF_01925"/>
    </source>
</evidence>
<evidence type="ECO:0000256" key="11">
    <source>
        <dbReference type="PIRSR" id="PIRSR000193-1"/>
    </source>
</evidence>
<organism evidence="14 15">
    <name type="scientific">Mobiluncus porci</name>
    <dbReference type="NCBI Taxonomy" id="2652278"/>
    <lineage>
        <taxon>Bacteria</taxon>
        <taxon>Bacillati</taxon>
        <taxon>Actinomycetota</taxon>
        <taxon>Actinomycetes</taxon>
        <taxon>Actinomycetales</taxon>
        <taxon>Actinomycetaceae</taxon>
        <taxon>Mobiluncus</taxon>
    </lineage>
</organism>
<evidence type="ECO:0000313" key="15">
    <source>
        <dbReference type="Proteomes" id="UP000442535"/>
    </source>
</evidence>
<evidence type="ECO:0000259" key="12">
    <source>
        <dbReference type="Pfam" id="PF03807"/>
    </source>
</evidence>
<dbReference type="SUPFAM" id="SSF48179">
    <property type="entry name" value="6-phosphogluconate dehydrogenase C-terminal domain-like"/>
    <property type="match status" value="1"/>
</dbReference>
<evidence type="ECO:0000256" key="1">
    <source>
        <dbReference type="ARBA" id="ARBA00004496"/>
    </source>
</evidence>
<evidence type="ECO:0000256" key="2">
    <source>
        <dbReference type="ARBA" id="ARBA00005525"/>
    </source>
</evidence>
<dbReference type="PANTHER" id="PTHR11645:SF0">
    <property type="entry name" value="PYRROLINE-5-CARBOXYLATE REDUCTASE 3"/>
    <property type="match status" value="1"/>
</dbReference>
<dbReference type="Pfam" id="PF14748">
    <property type="entry name" value="P5CR_dimer"/>
    <property type="match status" value="1"/>
</dbReference>
<keyword evidence="6 9" id="KW-0521">NADP</keyword>
<dbReference type="FunFam" id="1.10.3730.10:FF:000001">
    <property type="entry name" value="Pyrroline-5-carboxylate reductase"/>
    <property type="match status" value="1"/>
</dbReference>
<feature type="domain" description="Pyrroline-5-carboxylate reductase catalytic N-terminal" evidence="12">
    <location>
        <begin position="2"/>
        <end position="93"/>
    </location>
</feature>
<keyword evidence="7 9" id="KW-0560">Oxidoreductase</keyword>
<dbReference type="InterPro" id="IPR036291">
    <property type="entry name" value="NAD(P)-bd_dom_sf"/>
</dbReference>
<evidence type="ECO:0000256" key="3">
    <source>
        <dbReference type="ARBA" id="ARBA00022490"/>
    </source>
</evidence>
<dbReference type="InterPro" id="IPR000304">
    <property type="entry name" value="Pyrroline-COOH_reductase"/>
</dbReference>
<dbReference type="GO" id="GO:0004735">
    <property type="term" value="F:pyrroline-5-carboxylate reductase activity"/>
    <property type="evidence" value="ECO:0007669"/>
    <property type="project" value="UniProtKB-UniRule"/>
</dbReference>
<evidence type="ECO:0000256" key="6">
    <source>
        <dbReference type="ARBA" id="ARBA00022857"/>
    </source>
</evidence>
<dbReference type="Proteomes" id="UP000442535">
    <property type="component" value="Unassembled WGS sequence"/>
</dbReference>
<dbReference type="PANTHER" id="PTHR11645">
    <property type="entry name" value="PYRROLINE-5-CARBOXYLATE REDUCTASE"/>
    <property type="match status" value="1"/>
</dbReference>
<evidence type="ECO:0000313" key="14">
    <source>
        <dbReference type="EMBL" id="MST50156.1"/>
    </source>
</evidence>
<comment type="subcellular location">
    <subcellularLocation>
        <location evidence="1 9">Cytoplasm</location>
    </subcellularLocation>
</comment>
<evidence type="ECO:0000256" key="4">
    <source>
        <dbReference type="ARBA" id="ARBA00022605"/>
    </source>
</evidence>
<evidence type="ECO:0000256" key="5">
    <source>
        <dbReference type="ARBA" id="ARBA00022650"/>
    </source>
</evidence>
<evidence type="ECO:0000259" key="13">
    <source>
        <dbReference type="Pfam" id="PF14748"/>
    </source>
</evidence>
<reference evidence="14 15" key="1">
    <citation type="submission" date="2019-08" db="EMBL/GenBank/DDBJ databases">
        <title>In-depth cultivation of the pig gut microbiome towards novel bacterial diversity and tailored functional studies.</title>
        <authorList>
            <person name="Wylensek D."/>
            <person name="Hitch T.C.A."/>
            <person name="Clavel T."/>
        </authorList>
    </citation>
    <scope>NUCLEOTIDE SEQUENCE [LARGE SCALE GENOMIC DNA]</scope>
    <source>
        <strain evidence="14 15">RF-GAM-744-WT-7</strain>
    </source>
</reference>
<keyword evidence="3 9" id="KW-0963">Cytoplasm</keyword>
<comment type="catalytic activity">
    <reaction evidence="9">
        <text>L-proline + NADP(+) = (S)-1-pyrroline-5-carboxylate + NADPH + 2 H(+)</text>
        <dbReference type="Rhea" id="RHEA:14109"/>
        <dbReference type="ChEBI" id="CHEBI:15378"/>
        <dbReference type="ChEBI" id="CHEBI:17388"/>
        <dbReference type="ChEBI" id="CHEBI:57783"/>
        <dbReference type="ChEBI" id="CHEBI:58349"/>
        <dbReference type="ChEBI" id="CHEBI:60039"/>
        <dbReference type="EC" id="1.5.1.2"/>
    </reaction>
</comment>
<name>A0A7K0K3V0_9ACTO</name>
<protein>
    <recommendedName>
        <fullName evidence="9 10">Pyrroline-5-carboxylate reductase</fullName>
        <shortName evidence="9">P5C reductase</shortName>
        <shortName evidence="9">P5CR</shortName>
        <ecNumber evidence="9 10">1.5.1.2</ecNumber>
    </recommendedName>
    <alternativeName>
        <fullName evidence="9">PCA reductase</fullName>
    </alternativeName>
</protein>
<dbReference type="GO" id="GO:0055129">
    <property type="term" value="P:L-proline biosynthetic process"/>
    <property type="evidence" value="ECO:0007669"/>
    <property type="project" value="UniProtKB-UniRule"/>
</dbReference>
<dbReference type="Pfam" id="PF03807">
    <property type="entry name" value="F420_oxidored"/>
    <property type="match status" value="1"/>
</dbReference>
<dbReference type="SUPFAM" id="SSF51735">
    <property type="entry name" value="NAD(P)-binding Rossmann-fold domains"/>
    <property type="match status" value="1"/>
</dbReference>
<evidence type="ECO:0000256" key="8">
    <source>
        <dbReference type="ARBA" id="ARBA00058118"/>
    </source>
</evidence>
<feature type="binding site" evidence="11">
    <location>
        <begin position="67"/>
        <end position="70"/>
    </location>
    <ligand>
        <name>NADP(+)</name>
        <dbReference type="ChEBI" id="CHEBI:58349"/>
    </ligand>
</feature>
<gene>
    <name evidence="9 14" type="primary">proC</name>
    <name evidence="14" type="ORF">FYJ63_07895</name>
</gene>
<comment type="catalytic activity">
    <reaction evidence="9">
        <text>L-proline + NAD(+) = (S)-1-pyrroline-5-carboxylate + NADH + 2 H(+)</text>
        <dbReference type="Rhea" id="RHEA:14105"/>
        <dbReference type="ChEBI" id="CHEBI:15378"/>
        <dbReference type="ChEBI" id="CHEBI:17388"/>
        <dbReference type="ChEBI" id="CHEBI:57540"/>
        <dbReference type="ChEBI" id="CHEBI:57945"/>
        <dbReference type="ChEBI" id="CHEBI:60039"/>
        <dbReference type="EC" id="1.5.1.2"/>
    </reaction>
</comment>
<keyword evidence="15" id="KW-1185">Reference proteome</keyword>
<comment type="similarity">
    <text evidence="2 9">Belongs to the pyrroline-5-carboxylate reductase family.</text>
</comment>
<dbReference type="NCBIfam" id="TIGR00112">
    <property type="entry name" value="proC"/>
    <property type="match status" value="1"/>
</dbReference>
<feature type="domain" description="Pyrroline-5-carboxylate reductase dimerisation" evidence="13">
    <location>
        <begin position="158"/>
        <end position="262"/>
    </location>
</feature>
<comment type="pathway">
    <text evidence="9">Amino-acid biosynthesis; L-proline biosynthesis; L-proline from L-glutamate 5-semialdehyde: step 1/1.</text>
</comment>
<dbReference type="HAMAP" id="MF_01925">
    <property type="entry name" value="P5C_reductase"/>
    <property type="match status" value="1"/>
</dbReference>
<evidence type="ECO:0000256" key="10">
    <source>
        <dbReference type="NCBIfam" id="TIGR00112"/>
    </source>
</evidence>
<feature type="binding site" evidence="11">
    <location>
        <position position="54"/>
    </location>
    <ligand>
        <name>NADPH</name>
        <dbReference type="ChEBI" id="CHEBI:57783"/>
    </ligand>
</feature>
<dbReference type="AlphaFoldDB" id="A0A7K0K3V0"/>
<dbReference type="EC" id="1.5.1.2" evidence="9 10"/>
<comment type="function">
    <text evidence="8 9">Catalyzes the reduction of 1-pyrroline-5-carboxylate (PCA) to L-proline.</text>
</comment>
<dbReference type="InterPro" id="IPR028939">
    <property type="entry name" value="P5C_Rdtase_cat_N"/>
</dbReference>
<dbReference type="InterPro" id="IPR029036">
    <property type="entry name" value="P5CR_dimer"/>
</dbReference>
<dbReference type="EMBL" id="VUMY01000014">
    <property type="protein sequence ID" value="MST50156.1"/>
    <property type="molecule type" value="Genomic_DNA"/>
</dbReference>
<dbReference type="Gene3D" id="3.40.50.720">
    <property type="entry name" value="NAD(P)-binding Rossmann-like Domain"/>
    <property type="match status" value="1"/>
</dbReference>
<keyword evidence="5 9" id="KW-0641">Proline biosynthesis</keyword>
<dbReference type="Gene3D" id="1.10.3730.10">
    <property type="entry name" value="ProC C-terminal domain-like"/>
    <property type="match status" value="1"/>
</dbReference>
<evidence type="ECO:0000256" key="7">
    <source>
        <dbReference type="ARBA" id="ARBA00023002"/>
    </source>
</evidence>
<dbReference type="PIRSF" id="PIRSF000193">
    <property type="entry name" value="Pyrrol-5-carb_rd"/>
    <property type="match status" value="1"/>
</dbReference>
<comment type="caution">
    <text evidence="14">The sequence shown here is derived from an EMBL/GenBank/DDBJ whole genome shotgun (WGS) entry which is preliminary data.</text>
</comment>
<dbReference type="InterPro" id="IPR008927">
    <property type="entry name" value="6-PGluconate_DH-like_C_sf"/>
</dbReference>
<sequence>MKLGFIGMGAMGSAIASGALQAGFIKAADLFFTDGAPGKNRLATEFGATQLADNEQLLEKVDAVLIAVKPKHIGSVLAEVKPLLGNKLLISIAGGVPLASLEGDLKSGARVIRVMPNINALVGASMSAVCAGENAIEADKEFVLDLFNSVGHAIELEETLFGAFTALAGCAPAWAFTFVEALAKAGVAAGLTKTQAVESATQMLLGSALMLQDGLSKGQHPGQLVDAVSSPGGSTIAGLLAGEDAGFSAAVVRMVEGAMAQDAKAAKS</sequence>
<dbReference type="UniPathway" id="UPA00098">
    <property type="reaction ID" value="UER00361"/>
</dbReference>
<dbReference type="RefSeq" id="WP_154545531.1">
    <property type="nucleotide sequence ID" value="NZ_VUMY01000014.1"/>
</dbReference>
<dbReference type="FunFam" id="3.40.50.720:FF:000190">
    <property type="entry name" value="Pyrroline-5-carboxylate reductase"/>
    <property type="match status" value="1"/>
</dbReference>
<feature type="binding site" evidence="11">
    <location>
        <begin position="6"/>
        <end position="11"/>
    </location>
    <ligand>
        <name>NADP(+)</name>
        <dbReference type="ChEBI" id="CHEBI:58349"/>
    </ligand>
</feature>
<keyword evidence="4 9" id="KW-0028">Amino-acid biosynthesis</keyword>
<accession>A0A7K0K3V0</accession>
<dbReference type="GO" id="GO:0005737">
    <property type="term" value="C:cytoplasm"/>
    <property type="evidence" value="ECO:0007669"/>
    <property type="project" value="UniProtKB-SubCell"/>
</dbReference>